<dbReference type="EMBL" id="GGFM01009847">
    <property type="protein sequence ID" value="MBW30598.1"/>
    <property type="molecule type" value="Transcribed_RNA"/>
</dbReference>
<dbReference type="AlphaFoldDB" id="A0A2M3ZQD0"/>
<accession>A0A2M3ZQD0</accession>
<evidence type="ECO:0000313" key="1">
    <source>
        <dbReference type="EMBL" id="MBW30598.1"/>
    </source>
</evidence>
<name>A0A2M3ZQD0_9DIPT</name>
<reference evidence="1" key="1">
    <citation type="submission" date="2018-01" db="EMBL/GenBank/DDBJ databases">
        <title>An insight into the sialome of Amazonian anophelines.</title>
        <authorList>
            <person name="Ribeiro J.M."/>
            <person name="Scarpassa V."/>
            <person name="Calvo E."/>
        </authorList>
    </citation>
    <scope>NUCLEOTIDE SEQUENCE</scope>
    <source>
        <tissue evidence="1">Salivary glands</tissue>
    </source>
</reference>
<sequence>MELAVSVASAAAAAVLAVVVATAAAATATAAATVRLVSRRRKRRSAIQRNSTRLKRVWILGKRVGERGLCPCTTWIKPFRCRCSKRYSSVLPIRPSSA</sequence>
<organism evidence="1">
    <name type="scientific">Anopheles braziliensis</name>
    <dbReference type="NCBI Taxonomy" id="58242"/>
    <lineage>
        <taxon>Eukaryota</taxon>
        <taxon>Metazoa</taxon>
        <taxon>Ecdysozoa</taxon>
        <taxon>Arthropoda</taxon>
        <taxon>Hexapoda</taxon>
        <taxon>Insecta</taxon>
        <taxon>Pterygota</taxon>
        <taxon>Neoptera</taxon>
        <taxon>Endopterygota</taxon>
        <taxon>Diptera</taxon>
        <taxon>Nematocera</taxon>
        <taxon>Culicoidea</taxon>
        <taxon>Culicidae</taxon>
        <taxon>Anophelinae</taxon>
        <taxon>Anopheles</taxon>
    </lineage>
</organism>
<protein>
    <submittedName>
        <fullName evidence="1">Putative secreted peptide</fullName>
    </submittedName>
</protein>
<proteinExistence type="predicted"/>